<name>A0A1I8JHV7_9PLAT</name>
<keyword evidence="2" id="KW-0472">Membrane</keyword>
<dbReference type="PANTHER" id="PTHR47027:SF20">
    <property type="entry name" value="REVERSE TRANSCRIPTASE-LIKE PROTEIN WITH RNA-DIRECTED DNA POLYMERASE DOMAIN"/>
    <property type="match status" value="1"/>
</dbReference>
<evidence type="ECO:0000313" key="4">
    <source>
        <dbReference type="WBParaSite" id="maker-uti_cns_0047887-snap-gene-0.2-mRNA-1"/>
    </source>
</evidence>
<keyword evidence="2" id="KW-0812">Transmembrane</keyword>
<organism evidence="3 4">
    <name type="scientific">Macrostomum lignano</name>
    <dbReference type="NCBI Taxonomy" id="282301"/>
    <lineage>
        <taxon>Eukaryota</taxon>
        <taxon>Metazoa</taxon>
        <taxon>Spiralia</taxon>
        <taxon>Lophotrochozoa</taxon>
        <taxon>Platyhelminthes</taxon>
        <taxon>Rhabditophora</taxon>
        <taxon>Macrostomorpha</taxon>
        <taxon>Macrostomida</taxon>
        <taxon>Macrostomidae</taxon>
        <taxon>Macrostomum</taxon>
    </lineage>
</organism>
<keyword evidence="3" id="KW-1185">Reference proteome</keyword>
<evidence type="ECO:0000256" key="2">
    <source>
        <dbReference type="SAM" id="Phobius"/>
    </source>
</evidence>
<feature type="region of interest" description="Disordered" evidence="1">
    <location>
        <begin position="1362"/>
        <end position="1389"/>
    </location>
</feature>
<reference evidence="4" key="1">
    <citation type="submission" date="2016-11" db="UniProtKB">
        <authorList>
            <consortium name="WormBaseParasite"/>
        </authorList>
    </citation>
    <scope>IDENTIFICATION</scope>
</reference>
<dbReference type="Proteomes" id="UP000095280">
    <property type="component" value="Unplaced"/>
</dbReference>
<sequence>STNGPEPPEEVRLRAAVALRGNRCPMESVRRCRRCFSSAARRSRCESAVERIRTTDALAESEAIATVDEGSAVAGGRQLRQSRSRKPLRCSCSVREAILRSDAAVSVAFGEASGLLVDTGAGISGIEFGYCGADVLGLQQQLLTRPQGSPRRRHRQLTGAATAAAAAASKSGCRAEQQHRSGWQQRRELRQLETELRIAHAGDSAEGNHCRVNQCSSTARLRLSSRQQLLNKGFDFANPAADIVEFKHRSRGRASHSFIIQQTASKFVNWNIFNIGRRCFGFFAFVQFLLLLLLLLLLFHIEIQIRNSKIHQLLLAKSAIVAVQRQAILLEAAPWQAYQEPAEPAGFLAPNPIQFWLEVRRPLKSVEQFGHVVETRSEMVTNALEAESGVFFIQSLSVLINLCPESLSLVGTVRCQQFSFHFVGHEVFSYWQPFLHGVGATLQVLYAVQTRAEDLVEIENKNTVRTGGSSSAAAAASAAALAAATDADASSLTLFSDSARERSCSRRELLASSSCPLFDKSLVLTERGFACCCCCCCCDEAESAAAAAAERRDSLESHQASIDCRAAKFCGCGCDFGQKLNSKKIPYLESGAQLCSLRFQPLLHRRQSVSNRFGPGAKRRSITLFAIGGHHQIADKLGPTLRSASQIRQAPDERPGSCLPVRLAGVRCQTFQPCEALAASPLQQSHQASQMSVPLRDGDWPAKQLSNFVAPGLGLADQAPQGVALFPAGPLVQLGQRVEGGQPIGAELGIPLCSRLGQRRQLTASLPGRALQEVPLTVQRQPQLGQAFVESSDSIGHRGPPLTVLPHSAQLCPTLLNLFYNSGLSERVPSGLKQLHLRLNLFPSRTAQLSGADRQLLRDRDTAGELRELCSTRIRTRAPLPYQRAAADSSLVRHCQQRRRCRRLARRQPRRQDLRRRIAIRGNAPASVDSRAIPKINVAALGIELGRGTPEQLRYRWATAPLIVRRTKGLTVEKASDEFCRSQSLMPVDATEVRYVWKQLPYNISFYLGSKIEMTTDYPEIERGEVLCFPLRRQSGKSGTSQRDALQTVLYWTEPGGAAGSCLFGVSSILCKRQLRPTSKYGNSSGCLTADNSNGVPSTETEAVNKKTDENTLATMRFKATEHSVCMSSPLFWTLTSGTAALLLSLATATITLAVCSVRFRKRVNLGMVNDSFGYRCLSRQASTRLMLQQAAKQPSTHHQVVVLSDNMKKEETPTKEEYAEDETGFSRWSSAAAAAAVPAVSADRGDSGGDWFSLAKTFSRISNRRLLQSLIECKQMGPCRVQDGKKSESVLPADSQRSWHHSNRELSESSLYQACSTVHTRPKVAFGLPCTTWSVSSLLRSTRKLSCTSCLLRSIRRRASDSVDEATRPASGTGLARRNPLNLAGDTPDERRNELREFFAAIVNAPPPPLPDSLTLPPETPLPAEESFSVAPVNAADVVKLAQQSPGGKALGPDEVPIEALRIPCVAAEVARVMNRVLFGEAAPNEWTTAHIVAVPKKPGTTRLEDHRGICLQSCAAKLFNRMLLSRLQPVLDPYLRPEQNGFRPHRGTRRVGRRQPEKRLSVLGYADDLALLSSTVEGAQRQLDRLVAVAASVGLVVNTQKTVVLCVPDDIEAAIFCRGADGQATELPRCQQFVYLGGLVPDAREDLRRRRGLAWAAFRSVRAVLQSEALPDRQRAALFQAVIETVLLYNAETWTLTDSLEQQVDAAHAGLLRAAFNIGVERVTNAALYRRAGLPRPSDLLRRRRLQLAGHLIRAESYCPQPVQEVLLLTLQAPYRRGQARTRRYVDCLLADAGAPDTAGGAAFVRAQAMKRALLLCMDKSKPPDTAREPSIPAAGGPSIPQPSNMEVDSAANPAETPAPRSGASQNDGFQVVNRRRRDDKTSAGSERKRQQPDERTDPSLDPKRPKEANAGTYAKVATEPKFKICVRAASGTLTTAQMEASIGMIDDFLWENDALDIKVEAIRNANGSVILAFKDEAQLELALANLVSISWDTCTTALPPLVVERARPPPPCRRYRAFYSGSRSIEEIRARLLSKNPDLPQDGIRAFKEVPAKGAPGKTLYMGFSAEWEDALKKDDFAAYIGAWKIVFHLLLRRRPAGDRRRGTFANKEVDIYLIQEPYTRKGKPTCLPPGYQVLYLCANDTPRAIALYSISSVGARHENRDRLNLKKADWTGFRRDLLKLLTEANLPDSSEDLPGIEHRCNSLVEILNTAIRANAPKLFCRKKYSPWWSQELTRMKKNTRRLQRLANGSNTPEDWENYHSALRMYKSTIRRAKKTTWKAYCAGLEGQHPTARLPTARLVRTLRHDTLAQCNSLLHLDGNYTTSAEGSLNLLFSTCFPQVDEPEAEAMKSASRLIRDKTLNNAPSGFMPMKTLIPHMDFVRRDLNNIHMDLGNVDSRPPALNIRRGFKTAIPGRDNIPLDVGVNRRSQGIHCFTDGSLFNGRAGAGEETAEHHVTFCPYFNKARHKYLGHPQRMDELTTADNIRDLRVFVRDSGRMRVADASTADLPTTGGDWAHPQG</sequence>
<feature type="compositionally biased region" description="Basic and acidic residues" evidence="1">
    <location>
        <begin position="1879"/>
        <end position="1910"/>
    </location>
</feature>
<dbReference type="WBParaSite" id="maker-uti_cns_0047887-snap-gene-0.2-mRNA-1">
    <property type="protein sequence ID" value="maker-uti_cns_0047887-snap-gene-0.2-mRNA-1"/>
    <property type="gene ID" value="maker-uti_cns_0047887-snap-gene-0.2"/>
</dbReference>
<evidence type="ECO:0000256" key="1">
    <source>
        <dbReference type="SAM" id="MobiDB-lite"/>
    </source>
</evidence>
<accession>A0A1I8JHV7</accession>
<proteinExistence type="predicted"/>
<protein>
    <submittedName>
        <fullName evidence="4">Peptidase A1 domain-containing protein</fullName>
    </submittedName>
</protein>
<keyword evidence="2" id="KW-1133">Transmembrane helix</keyword>
<feature type="transmembrane region" description="Helical" evidence="2">
    <location>
        <begin position="279"/>
        <end position="301"/>
    </location>
</feature>
<dbReference type="PANTHER" id="PTHR47027">
    <property type="entry name" value="REVERSE TRANSCRIPTASE DOMAIN-CONTAINING PROTEIN"/>
    <property type="match status" value="1"/>
</dbReference>
<evidence type="ECO:0000313" key="3">
    <source>
        <dbReference type="Proteomes" id="UP000095280"/>
    </source>
</evidence>
<feature type="region of interest" description="Disordered" evidence="1">
    <location>
        <begin position="1283"/>
        <end position="1303"/>
    </location>
</feature>
<feature type="region of interest" description="Disordered" evidence="1">
    <location>
        <begin position="1823"/>
        <end position="1916"/>
    </location>
</feature>